<dbReference type="Proteomes" id="UP000256321">
    <property type="component" value="Unassembled WGS sequence"/>
</dbReference>
<gene>
    <name evidence="9" type="ORF">DWU89_07815</name>
    <name evidence="8" type="ORF">H8784_07645</name>
</gene>
<keyword evidence="5 6" id="KW-0472">Membrane</keyword>
<dbReference type="InterPro" id="IPR007168">
    <property type="entry name" value="Phageshock_PspC_N"/>
</dbReference>
<proteinExistence type="predicted"/>
<dbReference type="Pfam" id="PF04024">
    <property type="entry name" value="PspC"/>
    <property type="match status" value="1"/>
</dbReference>
<reference evidence="8 11" key="2">
    <citation type="submission" date="2020-08" db="EMBL/GenBank/DDBJ databases">
        <title>Genome public.</title>
        <authorList>
            <person name="Liu C."/>
            <person name="Sun Q."/>
        </authorList>
    </citation>
    <scope>NUCLEOTIDE SEQUENCE [LARGE SCALE GENOMIC DNA]</scope>
    <source>
        <strain evidence="8 11">426_9</strain>
    </source>
</reference>
<sequence>MEESKKRLYRSNKGMIAGVCGGIADYFGWDPTLVRIGYILLSIFTVFSGVIAYLILWMVIPKQPY</sequence>
<evidence type="ECO:0000256" key="2">
    <source>
        <dbReference type="ARBA" id="ARBA00022475"/>
    </source>
</evidence>
<keyword evidence="2" id="KW-1003">Cell membrane</keyword>
<dbReference type="RefSeq" id="WP_115499086.1">
    <property type="nucleotide sequence ID" value="NZ_JACRTI010000013.1"/>
</dbReference>
<evidence type="ECO:0000313" key="9">
    <source>
        <dbReference type="EMBL" id="RDU49743.1"/>
    </source>
</evidence>
<feature type="domain" description="Phage shock protein PspC N-terminal" evidence="7">
    <location>
        <begin position="6"/>
        <end position="62"/>
    </location>
</feature>
<organism evidence="9 10">
    <name type="scientific">Parabacteroides acidifaciens</name>
    <dbReference type="NCBI Taxonomy" id="2290935"/>
    <lineage>
        <taxon>Bacteria</taxon>
        <taxon>Pseudomonadati</taxon>
        <taxon>Bacteroidota</taxon>
        <taxon>Bacteroidia</taxon>
        <taxon>Bacteroidales</taxon>
        <taxon>Tannerellaceae</taxon>
        <taxon>Parabacteroides</taxon>
    </lineage>
</organism>
<evidence type="ECO:0000313" key="8">
    <source>
        <dbReference type="EMBL" id="MBC8601595.1"/>
    </source>
</evidence>
<evidence type="ECO:0000259" key="7">
    <source>
        <dbReference type="Pfam" id="PF04024"/>
    </source>
</evidence>
<protein>
    <submittedName>
        <fullName evidence="9">PspC domain-containing protein</fullName>
    </submittedName>
</protein>
<evidence type="ECO:0000256" key="5">
    <source>
        <dbReference type="ARBA" id="ARBA00023136"/>
    </source>
</evidence>
<keyword evidence="4 6" id="KW-1133">Transmembrane helix</keyword>
<dbReference type="InterPro" id="IPR052027">
    <property type="entry name" value="PspC"/>
</dbReference>
<dbReference type="EMBL" id="JACRTI010000013">
    <property type="protein sequence ID" value="MBC8601595.1"/>
    <property type="molecule type" value="Genomic_DNA"/>
</dbReference>
<evidence type="ECO:0000313" key="11">
    <source>
        <dbReference type="Proteomes" id="UP000629596"/>
    </source>
</evidence>
<evidence type="ECO:0000256" key="3">
    <source>
        <dbReference type="ARBA" id="ARBA00022692"/>
    </source>
</evidence>
<reference evidence="9 10" key="1">
    <citation type="submission" date="2018-07" db="EMBL/GenBank/DDBJ databases">
        <title>Parabacteroides acidifaciens nov. sp., isolated from human feces.</title>
        <authorList>
            <person name="Wang Y.J."/>
        </authorList>
    </citation>
    <scope>NUCLEOTIDE SEQUENCE [LARGE SCALE GENOMIC DNA]</scope>
    <source>
        <strain evidence="9 10">426-9</strain>
    </source>
</reference>
<evidence type="ECO:0000256" key="6">
    <source>
        <dbReference type="SAM" id="Phobius"/>
    </source>
</evidence>
<feature type="transmembrane region" description="Helical" evidence="6">
    <location>
        <begin position="35"/>
        <end position="60"/>
    </location>
</feature>
<accession>A0A3D8HFJ6</accession>
<dbReference type="EMBL" id="QREV01000013">
    <property type="protein sequence ID" value="RDU49743.1"/>
    <property type="molecule type" value="Genomic_DNA"/>
</dbReference>
<dbReference type="GO" id="GO:0005886">
    <property type="term" value="C:plasma membrane"/>
    <property type="evidence" value="ECO:0007669"/>
    <property type="project" value="UniProtKB-SubCell"/>
</dbReference>
<dbReference type="PANTHER" id="PTHR33885">
    <property type="entry name" value="PHAGE SHOCK PROTEIN C"/>
    <property type="match status" value="1"/>
</dbReference>
<evidence type="ECO:0000313" key="10">
    <source>
        <dbReference type="Proteomes" id="UP000256321"/>
    </source>
</evidence>
<dbReference type="AlphaFoldDB" id="A0A3D8HFJ6"/>
<keyword evidence="3 6" id="KW-0812">Transmembrane</keyword>
<comment type="subcellular location">
    <subcellularLocation>
        <location evidence="1">Cell membrane</location>
        <topology evidence="1">Single-pass membrane protein</topology>
    </subcellularLocation>
</comment>
<evidence type="ECO:0000256" key="4">
    <source>
        <dbReference type="ARBA" id="ARBA00022989"/>
    </source>
</evidence>
<comment type="caution">
    <text evidence="9">The sequence shown here is derived from an EMBL/GenBank/DDBJ whole genome shotgun (WGS) entry which is preliminary data.</text>
</comment>
<keyword evidence="11" id="KW-1185">Reference proteome</keyword>
<evidence type="ECO:0000256" key="1">
    <source>
        <dbReference type="ARBA" id="ARBA00004162"/>
    </source>
</evidence>
<name>A0A3D8HFJ6_9BACT</name>
<dbReference type="PANTHER" id="PTHR33885:SF3">
    <property type="entry name" value="PHAGE SHOCK PROTEIN C"/>
    <property type="match status" value="1"/>
</dbReference>
<dbReference type="Proteomes" id="UP000629596">
    <property type="component" value="Unassembled WGS sequence"/>
</dbReference>